<gene>
    <name evidence="1" type="ORF">BST97_11355</name>
</gene>
<accession>A0A1W6MLN9</accession>
<organism evidence="1 2">
    <name type="scientific">Nonlabens spongiae</name>
    <dbReference type="NCBI Taxonomy" id="331648"/>
    <lineage>
        <taxon>Bacteria</taxon>
        <taxon>Pseudomonadati</taxon>
        <taxon>Bacteroidota</taxon>
        <taxon>Flavobacteriia</taxon>
        <taxon>Flavobacteriales</taxon>
        <taxon>Flavobacteriaceae</taxon>
        <taxon>Nonlabens</taxon>
    </lineage>
</organism>
<proteinExistence type="predicted"/>
<dbReference type="Proteomes" id="UP000193431">
    <property type="component" value="Chromosome"/>
</dbReference>
<protein>
    <submittedName>
        <fullName evidence="1">Uncharacterized protein</fullName>
    </submittedName>
</protein>
<evidence type="ECO:0000313" key="1">
    <source>
        <dbReference type="EMBL" id="ARN78534.1"/>
    </source>
</evidence>
<sequence length="63" mass="7487">MNRKTARVFKNFIFVSFRTNQVLNYLRGLVNFVDFKQNICFTKLYLKLLPELHQGIVSVSFKT</sequence>
<dbReference type="AlphaFoldDB" id="A0A1W6MLN9"/>
<name>A0A1W6MLN9_9FLAO</name>
<evidence type="ECO:0000313" key="2">
    <source>
        <dbReference type="Proteomes" id="UP000193431"/>
    </source>
</evidence>
<dbReference type="EMBL" id="CP019344">
    <property type="protein sequence ID" value="ARN78534.1"/>
    <property type="molecule type" value="Genomic_DNA"/>
</dbReference>
<keyword evidence="2" id="KW-1185">Reference proteome</keyword>
<reference evidence="1 2" key="1">
    <citation type="submission" date="2016-11" db="EMBL/GenBank/DDBJ databases">
        <title>Trade-off between light-utilization and light-protection in marine flavobacteria.</title>
        <authorList>
            <person name="Kumagai Y."/>
        </authorList>
    </citation>
    <scope>NUCLEOTIDE SEQUENCE [LARGE SCALE GENOMIC DNA]</scope>
    <source>
        <strain evidence="1 2">JCM 13191</strain>
    </source>
</reference>